<feature type="domain" description="Galectin" evidence="4">
    <location>
        <begin position="9"/>
        <end position="140"/>
    </location>
</feature>
<dbReference type="InterPro" id="IPR044156">
    <property type="entry name" value="Galectin-like"/>
</dbReference>
<keyword evidence="2" id="KW-0677">Repeat</keyword>
<organism evidence="5 6">
    <name type="scientific">Plakobranchus ocellatus</name>
    <dbReference type="NCBI Taxonomy" id="259542"/>
    <lineage>
        <taxon>Eukaryota</taxon>
        <taxon>Metazoa</taxon>
        <taxon>Spiralia</taxon>
        <taxon>Lophotrochozoa</taxon>
        <taxon>Mollusca</taxon>
        <taxon>Gastropoda</taxon>
        <taxon>Heterobranchia</taxon>
        <taxon>Euthyneura</taxon>
        <taxon>Panpulmonata</taxon>
        <taxon>Sacoglossa</taxon>
        <taxon>Placobranchoidea</taxon>
        <taxon>Plakobranchidae</taxon>
        <taxon>Plakobranchus</taxon>
    </lineage>
</organism>
<dbReference type="SUPFAM" id="SSF49899">
    <property type="entry name" value="Concanavalin A-like lectins/glucanases"/>
    <property type="match status" value="2"/>
</dbReference>
<keyword evidence="6" id="KW-1185">Reference proteome</keyword>
<dbReference type="Pfam" id="PF00337">
    <property type="entry name" value="Gal-bind_lectin"/>
    <property type="match status" value="2"/>
</dbReference>
<proteinExistence type="predicted"/>
<evidence type="ECO:0000313" key="5">
    <source>
        <dbReference type="EMBL" id="GFO04886.1"/>
    </source>
</evidence>
<keyword evidence="1 3" id="KW-0430">Lectin</keyword>
<evidence type="ECO:0000259" key="4">
    <source>
        <dbReference type="PROSITE" id="PS51304"/>
    </source>
</evidence>
<dbReference type="Gene3D" id="2.60.120.200">
    <property type="match status" value="2"/>
</dbReference>
<dbReference type="SMART" id="SM00276">
    <property type="entry name" value="GLECT"/>
    <property type="match status" value="2"/>
</dbReference>
<dbReference type="InterPro" id="IPR001079">
    <property type="entry name" value="Galectin_CRD"/>
</dbReference>
<dbReference type="AlphaFoldDB" id="A0AAV4A0Y5"/>
<name>A0AAV4A0Y5_9GAST</name>
<dbReference type="CDD" id="cd00070">
    <property type="entry name" value="GLECT"/>
    <property type="match status" value="2"/>
</dbReference>
<dbReference type="GO" id="GO:0030246">
    <property type="term" value="F:carbohydrate binding"/>
    <property type="evidence" value="ECO:0007669"/>
    <property type="project" value="UniProtKB-UniRule"/>
</dbReference>
<dbReference type="InterPro" id="IPR013320">
    <property type="entry name" value="ConA-like_dom_sf"/>
</dbReference>
<evidence type="ECO:0000256" key="1">
    <source>
        <dbReference type="ARBA" id="ARBA00022734"/>
    </source>
</evidence>
<evidence type="ECO:0000256" key="2">
    <source>
        <dbReference type="ARBA" id="ARBA00022737"/>
    </source>
</evidence>
<dbReference type="PANTHER" id="PTHR11346">
    <property type="entry name" value="GALECTIN"/>
    <property type="match status" value="1"/>
</dbReference>
<dbReference type="PROSITE" id="PS51304">
    <property type="entry name" value="GALECTIN"/>
    <property type="match status" value="2"/>
</dbReference>
<reference evidence="5 6" key="1">
    <citation type="journal article" date="2021" name="Elife">
        <title>Chloroplast acquisition without the gene transfer in kleptoplastic sea slugs, Plakobranchus ocellatus.</title>
        <authorList>
            <person name="Maeda T."/>
            <person name="Takahashi S."/>
            <person name="Yoshida T."/>
            <person name="Shimamura S."/>
            <person name="Takaki Y."/>
            <person name="Nagai Y."/>
            <person name="Toyoda A."/>
            <person name="Suzuki Y."/>
            <person name="Arimoto A."/>
            <person name="Ishii H."/>
            <person name="Satoh N."/>
            <person name="Nishiyama T."/>
            <person name="Hasebe M."/>
            <person name="Maruyama T."/>
            <person name="Minagawa J."/>
            <person name="Obokata J."/>
            <person name="Shigenobu S."/>
        </authorList>
    </citation>
    <scope>NUCLEOTIDE SEQUENCE [LARGE SCALE GENOMIC DNA]</scope>
</reference>
<sequence length="365" mass="40363">MGNHVAIPFSHYEEGGVTIGAELFIGGWPSVNYDSFSINLCVAPTKNQGDVALHFNPRYKEKTIVRNYKIGNNWCEEERDGKNVFNKGQYFKVVIKAHQQGYKVEVDGRYNYEFMYRIPREHVQYLHIEGQVDIDHIKYKPGPNKNTPPAFPYQPTPGWPSAGAAPPMITPGAPPYGYAGAPGAGYPAGTVYPGPPVYPGIAGFPQGQTPGYPGAAVMTGPIFNPPVPVSTPVQGGFFPGKMIYITGVPHTTASRFHVNLACGGSDNADLALHFDVRFNHGKDQNIVIRTSRQAGKYGQEERQQNSFPFKRGESFEIILLADMNGIKVAVNNQHFTEFAHRIQPIQRVDHVQVKGDVTVSFIRFQ</sequence>
<gene>
    <name evidence="5" type="ORF">PoB_003139100</name>
</gene>
<evidence type="ECO:0000256" key="3">
    <source>
        <dbReference type="RuleBase" id="RU102079"/>
    </source>
</evidence>
<dbReference type="FunFam" id="2.60.120.200:FF:000124">
    <property type="entry name" value="Galectin-4"/>
    <property type="match status" value="1"/>
</dbReference>
<feature type="domain" description="Galectin" evidence="4">
    <location>
        <begin position="229"/>
        <end position="365"/>
    </location>
</feature>
<dbReference type="Proteomes" id="UP000735302">
    <property type="component" value="Unassembled WGS sequence"/>
</dbReference>
<accession>A0AAV4A0Y5</accession>
<comment type="caution">
    <text evidence="5">The sequence shown here is derived from an EMBL/GenBank/DDBJ whole genome shotgun (WGS) entry which is preliminary data.</text>
</comment>
<dbReference type="GO" id="GO:0016936">
    <property type="term" value="F:galactoside binding"/>
    <property type="evidence" value="ECO:0007669"/>
    <property type="project" value="TreeGrafter"/>
</dbReference>
<dbReference type="EMBL" id="BLXT01003742">
    <property type="protein sequence ID" value="GFO04886.1"/>
    <property type="molecule type" value="Genomic_DNA"/>
</dbReference>
<evidence type="ECO:0000313" key="6">
    <source>
        <dbReference type="Proteomes" id="UP000735302"/>
    </source>
</evidence>
<dbReference type="PANTHER" id="PTHR11346:SF176">
    <property type="entry name" value="32 KDA BETA-GALACTOSIDE-BINDING LECTIN LEC-3"/>
    <property type="match status" value="1"/>
</dbReference>
<protein>
    <recommendedName>
        <fullName evidence="3">Galectin</fullName>
    </recommendedName>
</protein>
<dbReference type="SMART" id="SM00908">
    <property type="entry name" value="Gal-bind_lectin"/>
    <property type="match status" value="2"/>
</dbReference>